<gene>
    <name evidence="4" type="ORF">NIES2119_30155</name>
</gene>
<accession>A0A1U7I415</accession>
<feature type="domain" description="CHASE2" evidence="3">
    <location>
        <begin position="401"/>
        <end position="712"/>
    </location>
</feature>
<sequence length="772" mass="88992">MAKLVVLKLDGDLEYQGLRVTLEIGCENARPEIELMANLPKSPELISLLDCWQNKYRQIGVTYRIKPKKITYDGSINKRIEECRNSAKELRDVFSSWLNCSELNEINKRLREELNRQENIRLLIRTEDSRLQKLPWHLWDFIERYPNAEIALSSAKFERLKKLTYSQKSEVKILAILGHKEGIDIAADRQLLENLPLTKTVFLVEPEHQEINDKLWEESWDIIFFAGHSETKGETGKIYINPTDSLTIDELWYGLRKAVDGGLKLAIFNSCDGLGLARRLDDLQIPQMIVMRELIPDKVAQEFLKYFLTAFVSGKSFYLATREARERLQGWESDFPCATWLPVIYQNPTAVAPCWQDLVKAKEIKKTREKLTFKFHSWKQLLLASMLGTSLVMGLRLLGFLQPFELQAYDMLMRSRPDEGQDNRLLLITITENDVQAQPSEERQGASLSDNALEKLLKKLEQYQPRAIGLAIYRDRSVQPQYQDLISRMGKSDRFFAICKSSNHNHPGVLPPPEVPPERLGFNNVIVDDDGILRRHLLSMGLVSSCQTENSLSLQLAKQFLAEENIQWTMIQPEDYIQLGQTIFRTLEKDSGGYQQIDPRGHQIMLNYRSTSQIAPRITLTEALNNEFNPNLIKNRIVLIGTIAPSFNDNNWLTPYSNGQRQIQRITGLEIHAHQVSQILSAVLDKRPLIWFWSKQWETLWIWFWSINGGIIVLGLRSIKLQIIVMIWAIVSLYSICLLLLLTGGWIPLIPGILGLVVTPLSIAIYKKWRKR</sequence>
<feature type="transmembrane region" description="Helical" evidence="2">
    <location>
        <begin position="700"/>
        <end position="716"/>
    </location>
</feature>
<protein>
    <submittedName>
        <fullName evidence="4">Adenylate cyclase</fullName>
    </submittedName>
</protein>
<evidence type="ECO:0000256" key="1">
    <source>
        <dbReference type="SAM" id="Coils"/>
    </source>
</evidence>
<evidence type="ECO:0000256" key="2">
    <source>
        <dbReference type="SAM" id="Phobius"/>
    </source>
</evidence>
<keyword evidence="2" id="KW-0812">Transmembrane</keyword>
<feature type="transmembrane region" description="Helical" evidence="2">
    <location>
        <begin position="748"/>
        <end position="766"/>
    </location>
</feature>
<evidence type="ECO:0000259" key="3">
    <source>
        <dbReference type="SMART" id="SM01080"/>
    </source>
</evidence>
<dbReference type="EMBL" id="MRCE01000058">
    <property type="protein sequence ID" value="OKH30839.1"/>
    <property type="molecule type" value="Genomic_DNA"/>
</dbReference>
<dbReference type="RefSeq" id="WP_073597185.1">
    <property type="nucleotide sequence ID" value="NZ_MRCE01000058.1"/>
</dbReference>
<dbReference type="STRING" id="454136.NIES2119_30155"/>
<organism evidence="4 5">
    <name type="scientific">[Phormidium ambiguum] IAM M-71</name>
    <dbReference type="NCBI Taxonomy" id="454136"/>
    <lineage>
        <taxon>Bacteria</taxon>
        <taxon>Bacillati</taxon>
        <taxon>Cyanobacteriota</taxon>
        <taxon>Cyanophyceae</taxon>
        <taxon>Oscillatoriophycideae</taxon>
        <taxon>Aerosakkonematales</taxon>
        <taxon>Aerosakkonemataceae</taxon>
        <taxon>Floridanema</taxon>
    </lineage>
</organism>
<dbReference type="Proteomes" id="UP000185860">
    <property type="component" value="Unassembled WGS sequence"/>
</dbReference>
<feature type="transmembrane region" description="Helical" evidence="2">
    <location>
        <begin position="723"/>
        <end position="742"/>
    </location>
</feature>
<name>A0A1U7I415_9CYAN</name>
<dbReference type="Pfam" id="PF05226">
    <property type="entry name" value="CHASE2"/>
    <property type="match status" value="1"/>
</dbReference>
<evidence type="ECO:0000313" key="4">
    <source>
        <dbReference type="EMBL" id="OKH30839.1"/>
    </source>
</evidence>
<keyword evidence="2" id="KW-1133">Transmembrane helix</keyword>
<dbReference type="SMART" id="SM01080">
    <property type="entry name" value="CHASE2"/>
    <property type="match status" value="1"/>
</dbReference>
<dbReference type="AlphaFoldDB" id="A0A1U7I415"/>
<evidence type="ECO:0000313" key="5">
    <source>
        <dbReference type="Proteomes" id="UP000185860"/>
    </source>
</evidence>
<comment type="caution">
    <text evidence="4">The sequence shown here is derived from an EMBL/GenBank/DDBJ whole genome shotgun (WGS) entry which is preliminary data.</text>
</comment>
<proteinExistence type="predicted"/>
<dbReference type="InterPro" id="IPR007890">
    <property type="entry name" value="CHASE2"/>
</dbReference>
<reference evidence="4 5" key="1">
    <citation type="submission" date="2016-11" db="EMBL/GenBank/DDBJ databases">
        <title>Draft Genome Sequences of Nine Cyanobacterial Strains from Diverse Habitats.</title>
        <authorList>
            <person name="Zhu T."/>
            <person name="Hou S."/>
            <person name="Lu X."/>
            <person name="Hess W.R."/>
        </authorList>
    </citation>
    <scope>NUCLEOTIDE SEQUENCE [LARGE SCALE GENOMIC DNA]</scope>
    <source>
        <strain evidence="4 5">IAM M-71</strain>
    </source>
</reference>
<dbReference type="OrthoDB" id="444941at2"/>
<dbReference type="InterPro" id="IPR024983">
    <property type="entry name" value="CHAT_dom"/>
</dbReference>
<keyword evidence="2" id="KW-0472">Membrane</keyword>
<dbReference type="Pfam" id="PF12770">
    <property type="entry name" value="CHAT"/>
    <property type="match status" value="1"/>
</dbReference>
<feature type="coiled-coil region" evidence="1">
    <location>
        <begin position="100"/>
        <end position="127"/>
    </location>
</feature>
<keyword evidence="1" id="KW-0175">Coiled coil</keyword>